<dbReference type="Proteomes" id="UP000277212">
    <property type="component" value="Unassembled WGS sequence"/>
</dbReference>
<protein>
    <submittedName>
        <fullName evidence="2">Uncharacterized protein</fullName>
    </submittedName>
</protein>
<reference evidence="2 3" key="1">
    <citation type="submission" date="2017-06" db="EMBL/GenBank/DDBJ databases">
        <title>Comparative genomic analysis of Ambrosia Fusariam Clade fungi.</title>
        <authorList>
            <person name="Stajich J.E."/>
            <person name="Carrillo J."/>
            <person name="Kijimoto T."/>
            <person name="Eskalen A."/>
            <person name="O'Donnell K."/>
            <person name="Kasson M."/>
        </authorList>
    </citation>
    <scope>NUCLEOTIDE SEQUENCE [LARGE SCALE GENOMIC DNA]</scope>
    <source>
        <strain evidence="2">UCR3666</strain>
    </source>
</reference>
<comment type="caution">
    <text evidence="2">The sequence shown here is derived from an EMBL/GenBank/DDBJ whole genome shotgun (WGS) entry which is preliminary data.</text>
</comment>
<dbReference type="AlphaFoldDB" id="A0A3M2RVE1"/>
<keyword evidence="3" id="KW-1185">Reference proteome</keyword>
<evidence type="ECO:0000313" key="3">
    <source>
        <dbReference type="Proteomes" id="UP000277212"/>
    </source>
</evidence>
<proteinExistence type="predicted"/>
<evidence type="ECO:0000256" key="1">
    <source>
        <dbReference type="SAM" id="MobiDB-lite"/>
    </source>
</evidence>
<dbReference type="OrthoDB" id="4500473at2759"/>
<dbReference type="EMBL" id="NKUJ01000250">
    <property type="protein sequence ID" value="RMJ09256.1"/>
    <property type="molecule type" value="Genomic_DNA"/>
</dbReference>
<sequence>MATVKTYILAPNFTYHVGTSICMGDIIQDPNDPTKPLSSPPDSSTSETESHLDYDATLSKQKTRSLNGSIWAKFLETMDASIGGGVSDDVLDKYTMDRLETIYFKKQPTDEEATERIKDKKVKAAVNSGLLGKSPVYMITGLKVARGFRLESGKTSKREGNATFQVPVTSEVAIGTDVSLSSTGDTQQSYSSGQDIIFAYQLHVIAHKGWRRRDVDIRVHKPKAAFLNEGKEVVEEEPAETSHAREEDIRAFDEEMPVDVLTATDGDEPCVCIVFKEE</sequence>
<accession>A0A3M2RVE1</accession>
<feature type="region of interest" description="Disordered" evidence="1">
    <location>
        <begin position="27"/>
        <end position="56"/>
    </location>
</feature>
<gene>
    <name evidence="2" type="ORF">CDV36_011130</name>
</gene>
<name>A0A3M2RVE1_9HYPO</name>
<evidence type="ECO:0000313" key="2">
    <source>
        <dbReference type="EMBL" id="RMJ09256.1"/>
    </source>
</evidence>
<organism evidence="2 3">
    <name type="scientific">Fusarium kuroshium</name>
    <dbReference type="NCBI Taxonomy" id="2010991"/>
    <lineage>
        <taxon>Eukaryota</taxon>
        <taxon>Fungi</taxon>
        <taxon>Dikarya</taxon>
        <taxon>Ascomycota</taxon>
        <taxon>Pezizomycotina</taxon>
        <taxon>Sordariomycetes</taxon>
        <taxon>Hypocreomycetidae</taxon>
        <taxon>Hypocreales</taxon>
        <taxon>Nectriaceae</taxon>
        <taxon>Fusarium</taxon>
        <taxon>Fusarium solani species complex</taxon>
    </lineage>
</organism>